<name>A0A059XXY5_9BACT</name>
<evidence type="ECO:0000313" key="1">
    <source>
        <dbReference type="EMBL" id="AIA31985.1"/>
    </source>
</evidence>
<dbReference type="AlphaFoldDB" id="A0A059XXY5"/>
<organism evidence="1 2">
    <name type="scientific">Leptospirillum ferriphilum YSK</name>
    <dbReference type="NCBI Taxonomy" id="1441628"/>
    <lineage>
        <taxon>Bacteria</taxon>
        <taxon>Pseudomonadati</taxon>
        <taxon>Nitrospirota</taxon>
        <taxon>Nitrospiria</taxon>
        <taxon>Nitrospirales</taxon>
        <taxon>Nitrospiraceae</taxon>
        <taxon>Leptospirillum</taxon>
    </lineage>
</organism>
<proteinExistence type="predicted"/>
<keyword evidence="2" id="KW-1185">Reference proteome</keyword>
<sequence>MTHAKDITGILFPLVERWKSIAKTTPVVRKDLPGASSEWCFSPRTEDERALMEMLETWDRMEDSILPDLAGTPPLKQAEFREILRIIRHKLDLNRRNRHFVGYSGKSDPDGETGRAHFMASMERTVHHLIKLNGEISSAQKPGDPGKTSR</sequence>
<evidence type="ECO:0000313" key="2">
    <source>
        <dbReference type="Proteomes" id="UP000027059"/>
    </source>
</evidence>
<dbReference type="Proteomes" id="UP000027059">
    <property type="component" value="Chromosome"/>
</dbReference>
<reference evidence="1 2" key="2">
    <citation type="journal article" date="2015" name="Biomed. Res. Int.">
        <title>Effects of Arsenite Resistance on the Growth and Functional Gene Expression of Leptospirillum ferriphilum and Acidithiobacillus thiooxidans in Pure Culture and Coculture.</title>
        <authorList>
            <person name="Jiang H."/>
            <person name="Liang Y."/>
            <person name="Yin H."/>
            <person name="Xiao Y."/>
            <person name="Guo X."/>
            <person name="Xu Y."/>
            <person name="Hu Q."/>
            <person name="Liu H."/>
            <person name="Liu X."/>
        </authorList>
    </citation>
    <scope>NUCLEOTIDE SEQUENCE [LARGE SCALE GENOMIC DNA]</scope>
    <source>
        <strain evidence="1 2">YSK</strain>
    </source>
</reference>
<dbReference type="HOGENOM" id="CLU_1738273_0_0_0"/>
<reference evidence="2" key="1">
    <citation type="submission" date="2014-02" db="EMBL/GenBank/DDBJ databases">
        <title>Complete genome sequence and comparative genomic analysis of the nitrogen-fixing bacterium Leptospirillum ferriphilum YSK.</title>
        <authorList>
            <person name="Guo X."/>
            <person name="Yin H."/>
            <person name="Liang Y."/>
            <person name="Hu Q."/>
            <person name="Ma L."/>
            <person name="Xiao Y."/>
            <person name="Zhang X."/>
            <person name="Qiu G."/>
            <person name="Liu X."/>
        </authorList>
    </citation>
    <scope>NUCLEOTIDE SEQUENCE [LARGE SCALE GENOMIC DNA]</scope>
    <source>
        <strain evidence="2">YSK</strain>
    </source>
</reference>
<gene>
    <name evidence="1" type="ORF">Y981_11640</name>
</gene>
<dbReference type="RefSeq" id="WP_014961937.1">
    <property type="nucleotide sequence ID" value="NZ_CP007243.1"/>
</dbReference>
<protein>
    <submittedName>
        <fullName evidence="1">Uncharacterized protein</fullName>
    </submittedName>
</protein>
<accession>A0A059XXY5</accession>
<dbReference type="KEGG" id="lfp:Y981_11640"/>
<dbReference type="EMBL" id="CP007243">
    <property type="protein sequence ID" value="AIA31985.1"/>
    <property type="molecule type" value="Genomic_DNA"/>
</dbReference>
<dbReference type="OrthoDB" id="9813936at2"/>